<dbReference type="OrthoDB" id="1751331at2759"/>
<evidence type="ECO:0000256" key="4">
    <source>
        <dbReference type="ARBA" id="ARBA00022723"/>
    </source>
</evidence>
<reference evidence="15" key="1">
    <citation type="submission" date="2022-11" db="EMBL/GenBank/DDBJ databases">
        <authorList>
            <person name="Kikuchi T."/>
        </authorList>
    </citation>
    <scope>NUCLEOTIDE SEQUENCE</scope>
    <source>
        <strain evidence="15">PS1010</strain>
    </source>
</reference>
<dbReference type="InterPro" id="IPR031657">
    <property type="entry name" value="REPA_OB_2"/>
</dbReference>
<comment type="caution">
    <text evidence="15">The sequence shown here is derived from an EMBL/GenBank/DDBJ whole genome shotgun (WGS) entry which is preliminary data.</text>
</comment>
<sequence length="646" mass="72725">MAEIEISQETFNKYNSNGKIALTPGYLQRCFESNGYPGYDGILQICKGKWELAKAGSLEYCYRVRISDGAFQYNTLIHANLQQQVGDEKDGLVEGSVIALTDCEILDSDQKKTFIITGYVLLSKSHEIVTHEGFKKGFSHPGNAEQFRNFKPTMKFELPWKEASEYSKDVIENQPPPTKMMKTDNGTVRTPAPAPKAAAPLPRKAPSKTESGIMPIAAITPYANNIKIHGVVTRKEEMRLIPAKNLKIFNFEITDAFGDTIRVTAFNETAESMATTVVENMGYYISGGTVRQANKQYNNTGHDYELTLRSDSKVEQGNASIPAPKLTMKRVELAQIGSHLGNLIDVLVVVEKIDENCTEFTSRNGKDLVKREMDLIDESAAIVRITLWGNEARNLDPQDYFKKVVAFKGVTAREFNGNFTLSTGQATRIYTVPEYHGVAQLFDWYENERSTVEIKSLSQFNQGGGSDAPRTIAGVTEMRFGENSEKGDYATLKAMITRINPQNTMYKGCSNEGCQKKVVETDGEYRCEKCNSTSNTFKWLYMMQFELADETGQVYVTAFGDTAAKIVGRTAQEVGELRDGDEQEFNSVFEGLLFQPKLWRVRCKIETYNEEAKQRLTVFTVEDINQDKYINHLEQLVEFLEEMDTE</sequence>
<evidence type="ECO:0000313" key="16">
    <source>
        <dbReference type="Proteomes" id="UP001152747"/>
    </source>
</evidence>
<keyword evidence="8 11" id="KW-0539">Nucleus</keyword>
<dbReference type="PANTHER" id="PTHR47165:SF4">
    <property type="entry name" value="OS03G0429900 PROTEIN"/>
    <property type="match status" value="1"/>
</dbReference>
<evidence type="ECO:0000256" key="8">
    <source>
        <dbReference type="ARBA" id="ARBA00023242"/>
    </source>
</evidence>
<comment type="function">
    <text evidence="9 11">As part of the heterotrimeric replication protein A complex (RPA/RP-A), binds and stabilizes single-stranded DNA intermediates, that form during DNA replication or upon DNA stress. It prevents their reannealing and in parallel, recruits and activates different proteins and complexes involved in DNA metabolism. Thereby, it plays an essential role both in DNA replication and the cellular response to DNA damage.</text>
</comment>
<feature type="domain" description="Replication factor A C-terminal" evidence="13">
    <location>
        <begin position="489"/>
        <end position="633"/>
    </location>
</feature>
<dbReference type="SUPFAM" id="SSF50249">
    <property type="entry name" value="Nucleic acid-binding proteins"/>
    <property type="match status" value="3"/>
</dbReference>
<feature type="compositionally biased region" description="Low complexity" evidence="12">
    <location>
        <begin position="195"/>
        <end position="204"/>
    </location>
</feature>
<feature type="domain" description="Replication protein A OB" evidence="14">
    <location>
        <begin position="341"/>
        <end position="429"/>
    </location>
</feature>
<dbReference type="NCBIfam" id="TIGR00617">
    <property type="entry name" value="rpa1"/>
    <property type="match status" value="1"/>
</dbReference>
<evidence type="ECO:0000256" key="7">
    <source>
        <dbReference type="ARBA" id="ARBA00023125"/>
    </source>
</evidence>
<dbReference type="EMBL" id="CANHGI010000002">
    <property type="protein sequence ID" value="CAI5441271.1"/>
    <property type="molecule type" value="Genomic_DNA"/>
</dbReference>
<dbReference type="Pfam" id="PF08646">
    <property type="entry name" value="Rep_fac-A_C"/>
    <property type="match status" value="1"/>
</dbReference>
<dbReference type="Pfam" id="PF16900">
    <property type="entry name" value="REPA_OB_2"/>
    <property type="match status" value="1"/>
</dbReference>
<keyword evidence="5 11" id="KW-0863">Zinc-finger</keyword>
<comment type="subunit">
    <text evidence="10 11">Component of the heterotrimeric canonical replication protein A complex (RPA).</text>
</comment>
<evidence type="ECO:0000256" key="6">
    <source>
        <dbReference type="ARBA" id="ARBA00022833"/>
    </source>
</evidence>
<keyword evidence="4 11" id="KW-0479">Metal-binding</keyword>
<feature type="region of interest" description="Disordered" evidence="12">
    <location>
        <begin position="171"/>
        <end position="209"/>
    </location>
</feature>
<dbReference type="PANTHER" id="PTHR47165">
    <property type="entry name" value="OS03G0429900 PROTEIN"/>
    <property type="match status" value="1"/>
</dbReference>
<dbReference type="GO" id="GO:0006260">
    <property type="term" value="P:DNA replication"/>
    <property type="evidence" value="ECO:0007669"/>
    <property type="project" value="UniProtKB-KW"/>
</dbReference>
<evidence type="ECO:0000313" key="15">
    <source>
        <dbReference type="EMBL" id="CAI5441271.1"/>
    </source>
</evidence>
<evidence type="ECO:0000256" key="5">
    <source>
        <dbReference type="ARBA" id="ARBA00022771"/>
    </source>
</evidence>
<keyword evidence="6 11" id="KW-0862">Zinc</keyword>
<dbReference type="InterPro" id="IPR047192">
    <property type="entry name" value="Euk_RPA1_DBD_C"/>
</dbReference>
<dbReference type="FunFam" id="2.40.50.140:FF:000090">
    <property type="entry name" value="Replication protein A subunit"/>
    <property type="match status" value="1"/>
</dbReference>
<dbReference type="CDD" id="cd04476">
    <property type="entry name" value="RPA1_DBD_C"/>
    <property type="match status" value="1"/>
</dbReference>
<dbReference type="GO" id="GO:0005634">
    <property type="term" value="C:nucleus"/>
    <property type="evidence" value="ECO:0007669"/>
    <property type="project" value="UniProtKB-SubCell"/>
</dbReference>
<comment type="similarity">
    <text evidence="2 11">Belongs to the replication factor A protein 1 family.</text>
</comment>
<keyword evidence="3 11" id="KW-0235">DNA replication</keyword>
<dbReference type="InterPro" id="IPR013955">
    <property type="entry name" value="Rep_factor-A_C"/>
</dbReference>
<dbReference type="GO" id="GO:0006310">
    <property type="term" value="P:DNA recombination"/>
    <property type="evidence" value="ECO:0007669"/>
    <property type="project" value="InterPro"/>
</dbReference>
<proteinExistence type="inferred from homology"/>
<accession>A0A9P1IAD8</accession>
<gene>
    <name evidence="15" type="ORF">CAMP_LOCUS3908</name>
</gene>
<comment type="subcellular location">
    <subcellularLocation>
        <location evidence="1 11">Nucleus</location>
    </subcellularLocation>
</comment>
<dbReference type="GO" id="GO:0006281">
    <property type="term" value="P:DNA repair"/>
    <property type="evidence" value="ECO:0007669"/>
    <property type="project" value="InterPro"/>
</dbReference>
<dbReference type="GO" id="GO:0003677">
    <property type="term" value="F:DNA binding"/>
    <property type="evidence" value="ECO:0007669"/>
    <property type="project" value="UniProtKB-KW"/>
</dbReference>
<dbReference type="Gene3D" id="2.40.50.140">
    <property type="entry name" value="Nucleic acid-binding proteins"/>
    <property type="match status" value="4"/>
</dbReference>
<dbReference type="AlphaFoldDB" id="A0A9P1IAD8"/>
<organism evidence="15 16">
    <name type="scientific">Caenorhabditis angaria</name>
    <dbReference type="NCBI Taxonomy" id="860376"/>
    <lineage>
        <taxon>Eukaryota</taxon>
        <taxon>Metazoa</taxon>
        <taxon>Ecdysozoa</taxon>
        <taxon>Nematoda</taxon>
        <taxon>Chromadorea</taxon>
        <taxon>Rhabditida</taxon>
        <taxon>Rhabditina</taxon>
        <taxon>Rhabditomorpha</taxon>
        <taxon>Rhabditoidea</taxon>
        <taxon>Rhabditidae</taxon>
        <taxon>Peloderinae</taxon>
        <taxon>Caenorhabditis</taxon>
    </lineage>
</organism>
<evidence type="ECO:0000256" key="12">
    <source>
        <dbReference type="SAM" id="MobiDB-lite"/>
    </source>
</evidence>
<dbReference type="CDD" id="cd04475">
    <property type="entry name" value="RPA1_DBD_B"/>
    <property type="match status" value="1"/>
</dbReference>
<evidence type="ECO:0000256" key="10">
    <source>
        <dbReference type="ARBA" id="ARBA00062035"/>
    </source>
</evidence>
<evidence type="ECO:0000256" key="11">
    <source>
        <dbReference type="RuleBase" id="RU364130"/>
    </source>
</evidence>
<dbReference type="InterPro" id="IPR004591">
    <property type="entry name" value="Rfa1"/>
</dbReference>
<protein>
    <recommendedName>
        <fullName evidence="11">Replication protein A subunit</fullName>
    </recommendedName>
</protein>
<evidence type="ECO:0000256" key="3">
    <source>
        <dbReference type="ARBA" id="ARBA00022705"/>
    </source>
</evidence>
<dbReference type="FunFam" id="2.40.50.140:FF:000041">
    <property type="entry name" value="Replication protein A subunit"/>
    <property type="match status" value="1"/>
</dbReference>
<keyword evidence="7 11" id="KW-0238">DNA-binding</keyword>
<evidence type="ECO:0000256" key="9">
    <source>
        <dbReference type="ARBA" id="ARBA00058595"/>
    </source>
</evidence>
<dbReference type="GO" id="GO:0008270">
    <property type="term" value="F:zinc ion binding"/>
    <property type="evidence" value="ECO:0007669"/>
    <property type="project" value="UniProtKB-KW"/>
</dbReference>
<name>A0A9P1IAD8_9PELO</name>
<evidence type="ECO:0000259" key="13">
    <source>
        <dbReference type="Pfam" id="PF08646"/>
    </source>
</evidence>
<keyword evidence="16" id="KW-1185">Reference proteome</keyword>
<evidence type="ECO:0000259" key="14">
    <source>
        <dbReference type="Pfam" id="PF16900"/>
    </source>
</evidence>
<dbReference type="Proteomes" id="UP001152747">
    <property type="component" value="Unassembled WGS sequence"/>
</dbReference>
<dbReference type="CDD" id="cd04474">
    <property type="entry name" value="RPA1_DBD_A"/>
    <property type="match status" value="1"/>
</dbReference>
<evidence type="ECO:0000256" key="1">
    <source>
        <dbReference type="ARBA" id="ARBA00004123"/>
    </source>
</evidence>
<evidence type="ECO:0000256" key="2">
    <source>
        <dbReference type="ARBA" id="ARBA00005690"/>
    </source>
</evidence>
<dbReference type="InterPro" id="IPR012340">
    <property type="entry name" value="NA-bd_OB-fold"/>
</dbReference>